<evidence type="ECO:0000256" key="3">
    <source>
        <dbReference type="ARBA" id="ARBA00022452"/>
    </source>
</evidence>
<name>A0ABW6A656_9BACT</name>
<dbReference type="Pfam" id="PF07715">
    <property type="entry name" value="Plug"/>
    <property type="match status" value="1"/>
</dbReference>
<dbReference type="InterPro" id="IPR023997">
    <property type="entry name" value="TonB-dep_OMP_SusC/RagA_CS"/>
</dbReference>
<dbReference type="SUPFAM" id="SSF49464">
    <property type="entry name" value="Carboxypeptidase regulatory domain-like"/>
    <property type="match status" value="1"/>
</dbReference>
<dbReference type="PROSITE" id="PS52016">
    <property type="entry name" value="TONB_DEPENDENT_REC_3"/>
    <property type="match status" value="1"/>
</dbReference>
<evidence type="ECO:0000256" key="8">
    <source>
        <dbReference type="SAM" id="SignalP"/>
    </source>
</evidence>
<evidence type="ECO:0000256" key="1">
    <source>
        <dbReference type="ARBA" id="ARBA00004571"/>
    </source>
</evidence>
<keyword evidence="3 7" id="KW-1134">Transmembrane beta strand</keyword>
<feature type="signal peptide" evidence="8">
    <location>
        <begin position="1"/>
        <end position="20"/>
    </location>
</feature>
<evidence type="ECO:0000256" key="7">
    <source>
        <dbReference type="PROSITE-ProRule" id="PRU01360"/>
    </source>
</evidence>
<keyword evidence="8" id="KW-0732">Signal</keyword>
<accession>A0ABW6A656</accession>
<protein>
    <submittedName>
        <fullName evidence="10">SusC/RagA family TonB-linked outer membrane protein</fullName>
    </submittedName>
</protein>
<organism evidence="10 11">
    <name type="scientific">Terrimonas rubra</name>
    <dbReference type="NCBI Taxonomy" id="1035890"/>
    <lineage>
        <taxon>Bacteria</taxon>
        <taxon>Pseudomonadati</taxon>
        <taxon>Bacteroidota</taxon>
        <taxon>Chitinophagia</taxon>
        <taxon>Chitinophagales</taxon>
        <taxon>Chitinophagaceae</taxon>
        <taxon>Terrimonas</taxon>
    </lineage>
</organism>
<comment type="similarity">
    <text evidence="7">Belongs to the TonB-dependent receptor family.</text>
</comment>
<dbReference type="Gene3D" id="2.170.130.10">
    <property type="entry name" value="TonB-dependent receptor, plug domain"/>
    <property type="match status" value="1"/>
</dbReference>
<dbReference type="Pfam" id="PF13715">
    <property type="entry name" value="CarbopepD_reg_2"/>
    <property type="match status" value="1"/>
</dbReference>
<dbReference type="InterPro" id="IPR036942">
    <property type="entry name" value="Beta-barrel_TonB_sf"/>
</dbReference>
<dbReference type="InterPro" id="IPR039426">
    <property type="entry name" value="TonB-dep_rcpt-like"/>
</dbReference>
<dbReference type="InterPro" id="IPR023996">
    <property type="entry name" value="TonB-dep_OMP_SusC/RagA"/>
</dbReference>
<dbReference type="EMBL" id="JBHUOZ010000002">
    <property type="protein sequence ID" value="MFD2919910.1"/>
    <property type="molecule type" value="Genomic_DNA"/>
</dbReference>
<keyword evidence="11" id="KW-1185">Reference proteome</keyword>
<keyword evidence="6 7" id="KW-0998">Cell outer membrane</keyword>
<sequence length="978" mass="107201">MRQMLVLLTLFLSVTGTLFAQRTVAGKVTDEKGDPLSGVSVVVKGTSTGTTTNDSGDYTISLPNGKTLVFSISGYKTFESAATGTSLNVTLQTEVSSLEEIVVTGYTTQIKKKSAGSSTVITADKIENVTLGSFDQALQGMAPGLSVTAPSGQPGAAASVQIRGKGSILGSNTPLYIVDGIQINASDFSTLNPGDFANISVLKDASATAIYGSRGANGVLVITTKKGQAGKIAFNYDGQYGISKFPTPKLKVMNSAQKLDYEVNSPNPYGGNPYGWTPAEIDALSKINTNWQDVLFHTGQTNSHQLSASGGKENTKYYVSGSYFDQTGTVKETRLKRYTARFNIESGTKNLTFGLNTQVGYSIFNNTQENDAFIGSPLNAIRWANPYETPFDADGNYTAIVSGQPNPLQEIEQNKRNFYQIKGIGNFFVQYNFPFLKGLALRTNWGADFTQDEGDVYLAPQTYQGSISQGNNGSLNRSSRNSFRYTGTTSLSYTTKINSDHELTVGLFQEFVKQNIRSFGFTGYGLTLPYNNEFAITPGNATNGYIPTVVGNGTLNALSSIFADVNYGYKGKYYLNLNARRDGSSRFGSENRYANFGSVGASWLVSSEDFLQDAAWINTLRYKISYGTVGNQEGIADFGNRSLFGRTTYAGSSYYNYIQYGNNDLRWETKRMFNTGIDFELFNRRLTGSVEYYNNNTVDLFIDRTLSLTSGVNAINYNLGKLQNSGIEVGLNGTIVKSRDFEWDLGVNFTYNRNRVKELYDGKNEQVDGMGITKVGKPINSFYLVRAAGVDPQTGEQLYYNLDKSTSANYDPANKVVIGTSDAPYFGGVTTSFRYKGLELSALLTYAMGNYIYNNDRVNLENPAYLYDNISVNMAREWRNVGDITDIPDPNNTFIPETDRFIEKGDFLRLRNVTLSYSLPKSILGKAGMSSTRIFIQGINLLTVTDYTGYDPEISTGILNGAQYPALKQFTFGVNIGF</sequence>
<dbReference type="InterPro" id="IPR037066">
    <property type="entry name" value="Plug_dom_sf"/>
</dbReference>
<evidence type="ECO:0000256" key="2">
    <source>
        <dbReference type="ARBA" id="ARBA00022448"/>
    </source>
</evidence>
<dbReference type="Gene3D" id="2.40.170.20">
    <property type="entry name" value="TonB-dependent receptor, beta-barrel domain"/>
    <property type="match status" value="1"/>
</dbReference>
<reference evidence="11" key="1">
    <citation type="journal article" date="2019" name="Int. J. Syst. Evol. Microbiol.">
        <title>The Global Catalogue of Microorganisms (GCM) 10K type strain sequencing project: providing services to taxonomists for standard genome sequencing and annotation.</title>
        <authorList>
            <consortium name="The Broad Institute Genomics Platform"/>
            <consortium name="The Broad Institute Genome Sequencing Center for Infectious Disease"/>
            <person name="Wu L."/>
            <person name="Ma J."/>
        </authorList>
    </citation>
    <scope>NUCLEOTIDE SEQUENCE [LARGE SCALE GENOMIC DNA]</scope>
    <source>
        <strain evidence="11">KCTC 23299</strain>
    </source>
</reference>
<keyword evidence="4 7" id="KW-0812">Transmembrane</keyword>
<keyword evidence="2 7" id="KW-0813">Transport</keyword>
<dbReference type="SUPFAM" id="SSF56935">
    <property type="entry name" value="Porins"/>
    <property type="match status" value="1"/>
</dbReference>
<dbReference type="NCBIfam" id="TIGR04057">
    <property type="entry name" value="SusC_RagA_signa"/>
    <property type="match status" value="1"/>
</dbReference>
<evidence type="ECO:0000256" key="5">
    <source>
        <dbReference type="ARBA" id="ARBA00023136"/>
    </source>
</evidence>
<evidence type="ECO:0000259" key="9">
    <source>
        <dbReference type="Pfam" id="PF07715"/>
    </source>
</evidence>
<evidence type="ECO:0000256" key="4">
    <source>
        <dbReference type="ARBA" id="ARBA00022692"/>
    </source>
</evidence>
<evidence type="ECO:0000313" key="11">
    <source>
        <dbReference type="Proteomes" id="UP001597511"/>
    </source>
</evidence>
<dbReference type="NCBIfam" id="TIGR04056">
    <property type="entry name" value="OMP_RagA_SusC"/>
    <property type="match status" value="1"/>
</dbReference>
<evidence type="ECO:0000256" key="6">
    <source>
        <dbReference type="ARBA" id="ARBA00023237"/>
    </source>
</evidence>
<dbReference type="RefSeq" id="WP_386097604.1">
    <property type="nucleotide sequence ID" value="NZ_JBHUOZ010000002.1"/>
</dbReference>
<feature type="chain" id="PRO_5045340574" evidence="8">
    <location>
        <begin position="21"/>
        <end position="978"/>
    </location>
</feature>
<comment type="caution">
    <text evidence="10">The sequence shown here is derived from an EMBL/GenBank/DDBJ whole genome shotgun (WGS) entry which is preliminary data.</text>
</comment>
<comment type="subcellular location">
    <subcellularLocation>
        <location evidence="1 7">Cell outer membrane</location>
        <topology evidence="1 7">Multi-pass membrane protein</topology>
    </subcellularLocation>
</comment>
<feature type="domain" description="TonB-dependent receptor plug" evidence="9">
    <location>
        <begin position="111"/>
        <end position="219"/>
    </location>
</feature>
<dbReference type="InterPro" id="IPR008969">
    <property type="entry name" value="CarboxyPept-like_regulatory"/>
</dbReference>
<dbReference type="InterPro" id="IPR012910">
    <property type="entry name" value="Plug_dom"/>
</dbReference>
<gene>
    <name evidence="10" type="ORF">ACFS6H_09345</name>
</gene>
<dbReference type="Gene3D" id="2.60.40.1120">
    <property type="entry name" value="Carboxypeptidase-like, regulatory domain"/>
    <property type="match status" value="1"/>
</dbReference>
<evidence type="ECO:0000313" key="10">
    <source>
        <dbReference type="EMBL" id="MFD2919910.1"/>
    </source>
</evidence>
<dbReference type="Proteomes" id="UP001597511">
    <property type="component" value="Unassembled WGS sequence"/>
</dbReference>
<proteinExistence type="inferred from homology"/>
<keyword evidence="5 7" id="KW-0472">Membrane</keyword>